<dbReference type="EMBL" id="FNFV01000004">
    <property type="protein sequence ID" value="SDK76646.1"/>
    <property type="molecule type" value="Genomic_DNA"/>
</dbReference>
<dbReference type="Pfam" id="PF10670">
    <property type="entry name" value="DUF4198"/>
    <property type="match status" value="1"/>
</dbReference>
<dbReference type="InterPro" id="IPR019613">
    <property type="entry name" value="DUF4198"/>
</dbReference>
<protein>
    <submittedName>
        <fullName evidence="2">Uncharacterized conserved protein, contains GH25 family domain</fullName>
    </submittedName>
</protein>
<feature type="signal peptide" evidence="1">
    <location>
        <begin position="1"/>
        <end position="19"/>
    </location>
</feature>
<dbReference type="STRING" id="990712.SAMN05216257_104356"/>
<evidence type="ECO:0000313" key="2">
    <source>
        <dbReference type="EMBL" id="SDK76646.1"/>
    </source>
</evidence>
<keyword evidence="3" id="KW-1185">Reference proteome</keyword>
<dbReference type="RefSeq" id="WP_092500614.1">
    <property type="nucleotide sequence ID" value="NZ_FNFV01000004.1"/>
</dbReference>
<organism evidence="2 3">
    <name type="scientific">Meinhardsimonia xiamenensis</name>
    <dbReference type="NCBI Taxonomy" id="990712"/>
    <lineage>
        <taxon>Bacteria</taxon>
        <taxon>Pseudomonadati</taxon>
        <taxon>Pseudomonadota</taxon>
        <taxon>Alphaproteobacteria</taxon>
        <taxon>Rhodobacterales</taxon>
        <taxon>Paracoccaceae</taxon>
        <taxon>Meinhardsimonia</taxon>
    </lineage>
</organism>
<proteinExistence type="predicted"/>
<dbReference type="Proteomes" id="UP000199328">
    <property type="component" value="Unassembled WGS sequence"/>
</dbReference>
<gene>
    <name evidence="2" type="ORF">SAMN05216257_104356</name>
</gene>
<feature type="chain" id="PRO_5011667115" evidence="1">
    <location>
        <begin position="20"/>
        <end position="269"/>
    </location>
</feature>
<reference evidence="3" key="1">
    <citation type="submission" date="2016-10" db="EMBL/GenBank/DDBJ databases">
        <authorList>
            <person name="Varghese N."/>
            <person name="Submissions S."/>
        </authorList>
    </citation>
    <scope>NUCLEOTIDE SEQUENCE [LARGE SCALE GENOMIC DNA]</scope>
    <source>
        <strain evidence="3">CGMCC 1.10789</strain>
    </source>
</reference>
<name>A0A1G9EKJ1_9RHOB</name>
<accession>A0A1G9EKJ1</accession>
<keyword evidence="1" id="KW-0732">Signal</keyword>
<evidence type="ECO:0000313" key="3">
    <source>
        <dbReference type="Proteomes" id="UP000199328"/>
    </source>
</evidence>
<dbReference type="AlphaFoldDB" id="A0A1G9EKJ1"/>
<sequence length="269" mass="29687">MRPVSALFATLALAATALAAAAHEFWISPISYQVEPGGVIAAELRVGQMFSGAAYPFIPANFRRFELMQGERAVSVTARIGDRPALNMPAPGAGLWVVVHETSHNFLTWSEREKFEDFLRHKDALWVLEEHRRRGLPETGFRERYSRYAKSLVAVGDGQGSDREVGLLTEIVALANPYTDDLSKGLPVRVLYEGRPRANAQVEIFARAPDGTVSDSFTRTDAEGVAVIETAPGTEYLIDAVVLRPLEASERSDPVWESLWASLTFRTPD</sequence>
<evidence type="ECO:0000256" key="1">
    <source>
        <dbReference type="SAM" id="SignalP"/>
    </source>
</evidence>
<dbReference type="OrthoDB" id="581894at2"/>